<dbReference type="RefSeq" id="WP_076219112.1">
    <property type="nucleotide sequence ID" value="NZ_MPVM01000007.1"/>
</dbReference>
<accession>A0ABX3GQ86</accession>
<proteinExistence type="predicted"/>
<comment type="caution">
    <text evidence="1">The sequence shown here is derived from an EMBL/GenBank/DDBJ whole genome shotgun (WGS) entry which is preliminary data.</text>
</comment>
<name>A0ABX3GQ86_9BACL</name>
<sequence>MQITISEDCMMYIYLKDSEEHKHERTKTRSDICCFLLYDAADNLLGIRIINKRDDDESLIDIHLLKVGEVEFPMYNAIITESEQEILILFDQDTPIAKEAAHTCVIDVCKSGIIGIEPLPYVNVGGKEMMKPFIIRDEANPVYYVLSRPAMCICSSNSFAEIEKENEDLEIYQGWECVECGQVYFLMRKELGELPKNADMSVEEAIRLSREEREK</sequence>
<evidence type="ECO:0000313" key="1">
    <source>
        <dbReference type="EMBL" id="OMD33138.1"/>
    </source>
</evidence>
<dbReference type="EMBL" id="MPVP01000093">
    <property type="protein sequence ID" value="OMD33138.1"/>
    <property type="molecule type" value="Genomic_DNA"/>
</dbReference>
<protein>
    <submittedName>
        <fullName evidence="1">Uncharacterized protein</fullName>
    </submittedName>
</protein>
<keyword evidence="2" id="KW-1185">Reference proteome</keyword>
<gene>
    <name evidence="1" type="ORF">BSO21_15665</name>
</gene>
<dbReference type="Proteomes" id="UP000187158">
    <property type="component" value="Unassembled WGS sequence"/>
</dbReference>
<organism evidence="1 2">
    <name type="scientific">Paenibacillus odorifer</name>
    <dbReference type="NCBI Taxonomy" id="189426"/>
    <lineage>
        <taxon>Bacteria</taxon>
        <taxon>Bacillati</taxon>
        <taxon>Bacillota</taxon>
        <taxon>Bacilli</taxon>
        <taxon>Bacillales</taxon>
        <taxon>Paenibacillaceae</taxon>
        <taxon>Paenibacillus</taxon>
    </lineage>
</organism>
<evidence type="ECO:0000313" key="2">
    <source>
        <dbReference type="Proteomes" id="UP000187158"/>
    </source>
</evidence>
<reference evidence="1 2" key="1">
    <citation type="submission" date="2016-11" db="EMBL/GenBank/DDBJ databases">
        <title>Paenibacillus species isolates.</title>
        <authorList>
            <person name="Beno S.M."/>
        </authorList>
    </citation>
    <scope>NUCLEOTIDE SEQUENCE [LARGE SCALE GENOMIC DNA]</scope>
    <source>
        <strain evidence="1 2">FSL H7-0433</strain>
    </source>
</reference>